<comment type="catalytic activity">
    <reaction evidence="8">
        <text>N-terminal L-seryl-L-prolyl-L-lysyl-[protein] + 3 S-adenosyl-L-methionine = N-terminal N,N,N-trimethyl-L-seryl-L-prolyl-L-lysyl-[protein] + 3 S-adenosyl-L-homocysteine + 3 H(+)</text>
        <dbReference type="Rhea" id="RHEA:54724"/>
        <dbReference type="Rhea" id="RHEA-COMP:13789"/>
        <dbReference type="Rhea" id="RHEA-COMP:13973"/>
        <dbReference type="ChEBI" id="CHEBI:15378"/>
        <dbReference type="ChEBI" id="CHEBI:57856"/>
        <dbReference type="ChEBI" id="CHEBI:59789"/>
        <dbReference type="ChEBI" id="CHEBI:138061"/>
        <dbReference type="ChEBI" id="CHEBI:138317"/>
        <dbReference type="EC" id="2.1.1.244"/>
    </reaction>
</comment>
<organism evidence="14 15">
    <name type="scientific">Klebsormidium nitens</name>
    <name type="common">Green alga</name>
    <name type="synonym">Ulothrix nitens</name>
    <dbReference type="NCBI Taxonomy" id="105231"/>
    <lineage>
        <taxon>Eukaryota</taxon>
        <taxon>Viridiplantae</taxon>
        <taxon>Streptophyta</taxon>
        <taxon>Klebsormidiophyceae</taxon>
        <taxon>Klebsormidiales</taxon>
        <taxon>Klebsormidiaceae</taxon>
        <taxon>Klebsormidium</taxon>
    </lineage>
</organism>
<reference evidence="14 15" key="1">
    <citation type="journal article" date="2014" name="Nat. Commun.">
        <title>Klebsormidium flaccidum genome reveals primary factors for plant terrestrial adaptation.</title>
        <authorList>
            <person name="Hori K."/>
            <person name="Maruyama F."/>
            <person name="Fujisawa T."/>
            <person name="Togashi T."/>
            <person name="Yamamoto N."/>
            <person name="Seo M."/>
            <person name="Sato S."/>
            <person name="Yamada T."/>
            <person name="Mori H."/>
            <person name="Tajima N."/>
            <person name="Moriyama T."/>
            <person name="Ikeuchi M."/>
            <person name="Watanabe M."/>
            <person name="Wada H."/>
            <person name="Kobayashi K."/>
            <person name="Saito M."/>
            <person name="Masuda T."/>
            <person name="Sasaki-Sekimoto Y."/>
            <person name="Mashiguchi K."/>
            <person name="Awai K."/>
            <person name="Shimojima M."/>
            <person name="Masuda S."/>
            <person name="Iwai M."/>
            <person name="Nobusawa T."/>
            <person name="Narise T."/>
            <person name="Kondo S."/>
            <person name="Saito H."/>
            <person name="Sato R."/>
            <person name="Murakawa M."/>
            <person name="Ihara Y."/>
            <person name="Oshima-Yamada Y."/>
            <person name="Ohtaka K."/>
            <person name="Satoh M."/>
            <person name="Sonobe K."/>
            <person name="Ishii M."/>
            <person name="Ohtani R."/>
            <person name="Kanamori-Sato M."/>
            <person name="Honoki R."/>
            <person name="Miyazaki D."/>
            <person name="Mochizuki H."/>
            <person name="Umetsu J."/>
            <person name="Higashi K."/>
            <person name="Shibata D."/>
            <person name="Kamiya Y."/>
            <person name="Sato N."/>
            <person name="Nakamura Y."/>
            <person name="Tabata S."/>
            <person name="Ida S."/>
            <person name="Kurokawa K."/>
            <person name="Ohta H."/>
        </authorList>
    </citation>
    <scope>NUCLEOTIDE SEQUENCE [LARGE SCALE GENOMIC DNA]</scope>
    <source>
        <strain evidence="14 15">NIES-2285</strain>
    </source>
</reference>
<proteinExistence type="inferred from homology"/>
<keyword evidence="2" id="KW-0489">Methyltransferase</keyword>
<accession>A0A1Y1IPJ1</accession>
<evidence type="ECO:0000256" key="4">
    <source>
        <dbReference type="ARBA" id="ARBA00022691"/>
    </source>
</evidence>
<dbReference type="GO" id="GO:0071885">
    <property type="term" value="F:N-terminal protein N-methyltransferase activity"/>
    <property type="evidence" value="ECO:0007669"/>
    <property type="project" value="UniProtKB-EC"/>
</dbReference>
<dbReference type="InterPro" id="IPR008576">
    <property type="entry name" value="MeTrfase_NTM1"/>
</dbReference>
<feature type="binding site" evidence="12">
    <location>
        <position position="102"/>
    </location>
    <ligand>
        <name>S-adenosyl-L-methionine</name>
        <dbReference type="ChEBI" id="CHEBI:59789"/>
    </ligand>
</feature>
<comment type="catalytic activity">
    <reaction evidence="9">
        <text>N-terminal L-prolyl-L-prolyl-L-lysyl-[protein] + 2 S-adenosyl-L-methionine = N-terminal N,N-dimethyl-L-prolyl-L-prolyl-L-lysyl-[protein] + 2 S-adenosyl-L-homocysteine + 2 H(+)</text>
        <dbReference type="Rhea" id="RHEA:54736"/>
        <dbReference type="Rhea" id="RHEA-COMP:13787"/>
        <dbReference type="Rhea" id="RHEA-COMP:13974"/>
        <dbReference type="ChEBI" id="CHEBI:15378"/>
        <dbReference type="ChEBI" id="CHEBI:57856"/>
        <dbReference type="ChEBI" id="CHEBI:59789"/>
        <dbReference type="ChEBI" id="CHEBI:138059"/>
        <dbReference type="ChEBI" id="CHEBI:138318"/>
        <dbReference type="EC" id="2.1.1.244"/>
    </reaction>
</comment>
<dbReference type="OMA" id="PVRMYCL"/>
<keyword evidence="3" id="KW-0808">Transferase</keyword>
<sequence length="297" mass="33039">MISPIDEPGTDNAGNPYTSAKEMWRLEAGEGDEAKEKQKKEEWYRNGVAYWENVEASVDGVLGGYGHVSSVDIAESEAFLKETYGARLVETGDQPLRALDCGAGVGRISKNLLLKHFHKVDLLEPARHFLDAARVSLSAGPSGEGAEGTSGHRAVNFFYQGAQEFTPEAGRYDVIWVQWFIGHLTDQDFVNFFQRAKDGLKPGGIFILKENTAHSGFVVDKEDHSITRSHPYFLDLFKRAGMQVHRTKLQNSFPKELFKVRMYAVSPEGGPPLPAPLPKKQYSTRQKSRANLPGRIS</sequence>
<dbReference type="GO" id="GO:0032259">
    <property type="term" value="P:methylation"/>
    <property type="evidence" value="ECO:0007669"/>
    <property type="project" value="UniProtKB-KW"/>
</dbReference>
<dbReference type="CDD" id="cd02440">
    <property type="entry name" value="AdoMet_MTases"/>
    <property type="match status" value="1"/>
</dbReference>
<dbReference type="InterPro" id="IPR029063">
    <property type="entry name" value="SAM-dependent_MTases_sf"/>
</dbReference>
<dbReference type="PANTHER" id="PTHR12753">
    <property type="entry name" value="AD-003 - RELATED"/>
    <property type="match status" value="1"/>
</dbReference>
<dbReference type="FunFam" id="3.40.50.150:FF:000025">
    <property type="entry name" value="N-terminal Xaa-Pro-Lys N-methyltransferase 1"/>
    <property type="match status" value="1"/>
</dbReference>
<comment type="similarity">
    <text evidence="1">Belongs to the methyltransferase superfamily. NTM1 family.</text>
</comment>
<evidence type="ECO:0000256" key="10">
    <source>
        <dbReference type="ARBA" id="ARBA00048167"/>
    </source>
</evidence>
<dbReference type="EC" id="2.1.1.244" evidence="5"/>
<evidence type="ECO:0000256" key="6">
    <source>
        <dbReference type="ARBA" id="ARBA00039449"/>
    </source>
</evidence>
<evidence type="ECO:0000256" key="1">
    <source>
        <dbReference type="ARBA" id="ARBA00009059"/>
    </source>
</evidence>
<dbReference type="Proteomes" id="UP000054558">
    <property type="component" value="Unassembled WGS sequence"/>
</dbReference>
<evidence type="ECO:0000313" key="15">
    <source>
        <dbReference type="Proteomes" id="UP000054558"/>
    </source>
</evidence>
<feature type="region of interest" description="Disordered" evidence="13">
    <location>
        <begin position="269"/>
        <end position="297"/>
    </location>
</feature>
<dbReference type="OrthoDB" id="1298661at2759"/>
<evidence type="ECO:0000256" key="2">
    <source>
        <dbReference type="ARBA" id="ARBA00022603"/>
    </source>
</evidence>
<feature type="binding site" evidence="12">
    <location>
        <position position="107"/>
    </location>
    <ligand>
        <name>S-adenosyl-L-methionine</name>
        <dbReference type="ChEBI" id="CHEBI:59789"/>
    </ligand>
</feature>
<name>A0A1Y1IPJ1_KLENI</name>
<evidence type="ECO:0000256" key="13">
    <source>
        <dbReference type="SAM" id="MobiDB-lite"/>
    </source>
</evidence>
<dbReference type="GO" id="GO:0005737">
    <property type="term" value="C:cytoplasm"/>
    <property type="evidence" value="ECO:0000318"/>
    <property type="project" value="GO_Central"/>
</dbReference>
<evidence type="ECO:0000256" key="12">
    <source>
        <dbReference type="PIRSR" id="PIRSR016958-1"/>
    </source>
</evidence>
<evidence type="ECO:0000256" key="5">
    <source>
        <dbReference type="ARBA" id="ARBA00039112"/>
    </source>
</evidence>
<dbReference type="Gene3D" id="3.40.50.150">
    <property type="entry name" value="Vaccinia Virus protein VP39"/>
    <property type="match status" value="1"/>
</dbReference>
<dbReference type="SUPFAM" id="SSF53335">
    <property type="entry name" value="S-adenosyl-L-methionine-dependent methyltransferases"/>
    <property type="match status" value="1"/>
</dbReference>
<feature type="region of interest" description="Disordered" evidence="13">
    <location>
        <begin position="1"/>
        <end position="39"/>
    </location>
</feature>
<comment type="catalytic activity">
    <reaction evidence="10">
        <text>N-terminal L-alanyl-L-prolyl-L-lysyl-[protein] + 3 S-adenosyl-L-methionine = N-terminal N,N,N-trimethyl-L-alanyl-L-prolyl-L-lysyl-[protein] + 3 S-adenosyl-L-homocysteine + 3 H(+)</text>
        <dbReference type="Rhea" id="RHEA:54712"/>
        <dbReference type="Rhea" id="RHEA-COMP:13785"/>
        <dbReference type="Rhea" id="RHEA-COMP:13971"/>
        <dbReference type="ChEBI" id="CHEBI:15378"/>
        <dbReference type="ChEBI" id="CHEBI:57856"/>
        <dbReference type="ChEBI" id="CHEBI:59789"/>
        <dbReference type="ChEBI" id="CHEBI:138057"/>
        <dbReference type="ChEBI" id="CHEBI:138315"/>
        <dbReference type="EC" id="2.1.1.244"/>
    </reaction>
</comment>
<gene>
    <name evidence="14" type="ORF">KFL_010870010</name>
</gene>
<dbReference type="PIRSF" id="PIRSF016958">
    <property type="entry name" value="DUF858_MeTrfase_lik"/>
    <property type="match status" value="1"/>
</dbReference>
<dbReference type="GO" id="GO:0008168">
    <property type="term" value="F:methyltransferase activity"/>
    <property type="evidence" value="ECO:0000318"/>
    <property type="project" value="GO_Central"/>
</dbReference>
<evidence type="ECO:0000256" key="11">
    <source>
        <dbReference type="ARBA" id="ARBA00060050"/>
    </source>
</evidence>
<evidence type="ECO:0000313" key="14">
    <source>
        <dbReference type="EMBL" id="GAQ92664.1"/>
    </source>
</evidence>
<dbReference type="AlphaFoldDB" id="A0A1Y1IPJ1"/>
<feature type="binding site" evidence="12">
    <location>
        <position position="178"/>
    </location>
    <ligand>
        <name>S-adenosyl-L-methionine</name>
        <dbReference type="ChEBI" id="CHEBI:59789"/>
    </ligand>
</feature>
<keyword evidence="15" id="KW-1185">Reference proteome</keyword>
<dbReference type="Pfam" id="PF05891">
    <property type="entry name" value="Methyltransf_PK"/>
    <property type="match status" value="1"/>
</dbReference>
<dbReference type="STRING" id="105231.A0A1Y1IPJ1"/>
<evidence type="ECO:0000256" key="7">
    <source>
        <dbReference type="ARBA" id="ARBA00043129"/>
    </source>
</evidence>
<evidence type="ECO:0000256" key="9">
    <source>
        <dbReference type="ARBA" id="ARBA00047885"/>
    </source>
</evidence>
<comment type="function">
    <text evidence="11">Alpha-N-methyltransferase that methylates the N-terminus of target proteins containing the N-terminal motif [Ala/Pro/Ser]-Pro-Lys when the initiator Met is cleaved. Specifically catalyzes mono-, di- or tri-methylation of exposed alpha-amino group of Ala or Ser residue in the [Ala/Ser]-Pro-Lys motif and mono- or di-methylation of Pro in the Pro-Pro-Lys motif.</text>
</comment>
<dbReference type="PANTHER" id="PTHR12753:SF0">
    <property type="entry name" value="ALPHA N-TERMINAL PROTEIN METHYLTRANSFERASE 1"/>
    <property type="match status" value="1"/>
</dbReference>
<protein>
    <recommendedName>
        <fullName evidence="6">Alpha N-terminal protein methyltransferase 1</fullName>
        <ecNumber evidence="5">2.1.1.244</ecNumber>
    </recommendedName>
    <alternativeName>
        <fullName evidence="7">X-Pro-Lys N-terminal protein methyltransferase 1</fullName>
    </alternativeName>
</protein>
<dbReference type="EMBL" id="DF238036">
    <property type="protein sequence ID" value="GAQ92664.1"/>
    <property type="molecule type" value="Genomic_DNA"/>
</dbReference>
<keyword evidence="4 12" id="KW-0949">S-adenosyl-L-methionine</keyword>
<feature type="compositionally biased region" description="Basic and acidic residues" evidence="13">
    <location>
        <begin position="22"/>
        <end position="39"/>
    </location>
</feature>
<evidence type="ECO:0000256" key="8">
    <source>
        <dbReference type="ARBA" id="ARBA00047306"/>
    </source>
</evidence>
<evidence type="ECO:0000256" key="3">
    <source>
        <dbReference type="ARBA" id="ARBA00022679"/>
    </source>
</evidence>